<feature type="compositionally biased region" description="Polar residues" evidence="1">
    <location>
        <begin position="218"/>
        <end position="245"/>
    </location>
</feature>
<accession>A0AA88IFQ9</accession>
<feature type="compositionally biased region" description="Basic and acidic residues" evidence="1">
    <location>
        <begin position="191"/>
        <end position="201"/>
    </location>
</feature>
<evidence type="ECO:0000256" key="1">
    <source>
        <dbReference type="SAM" id="MobiDB-lite"/>
    </source>
</evidence>
<name>A0AA88IFQ9_CHASR</name>
<proteinExistence type="predicted"/>
<feature type="compositionally biased region" description="Acidic residues" evidence="1">
    <location>
        <begin position="252"/>
        <end position="261"/>
    </location>
</feature>
<protein>
    <submittedName>
        <fullName evidence="2">Uncharacterized protein</fullName>
    </submittedName>
</protein>
<keyword evidence="3" id="KW-1185">Reference proteome</keyword>
<feature type="region of interest" description="Disordered" evidence="1">
    <location>
        <begin position="146"/>
        <end position="261"/>
    </location>
</feature>
<dbReference type="EMBL" id="JAUPFM010000176">
    <property type="protein sequence ID" value="KAK2811411.1"/>
    <property type="molecule type" value="Genomic_DNA"/>
</dbReference>
<feature type="compositionally biased region" description="Low complexity" evidence="1">
    <location>
        <begin position="166"/>
        <end position="180"/>
    </location>
</feature>
<evidence type="ECO:0000313" key="3">
    <source>
        <dbReference type="Proteomes" id="UP001187415"/>
    </source>
</evidence>
<gene>
    <name evidence="2" type="ORF">Q5P01_000206</name>
</gene>
<evidence type="ECO:0000313" key="2">
    <source>
        <dbReference type="EMBL" id="KAK2811411.1"/>
    </source>
</evidence>
<dbReference type="Proteomes" id="UP001187415">
    <property type="component" value="Unassembled WGS sequence"/>
</dbReference>
<comment type="caution">
    <text evidence="2">The sequence shown here is derived from an EMBL/GenBank/DDBJ whole genome shotgun (WGS) entry which is preliminary data.</text>
</comment>
<organism evidence="2 3">
    <name type="scientific">Channa striata</name>
    <name type="common">Snakehead murrel</name>
    <name type="synonym">Ophicephalus striatus</name>
    <dbReference type="NCBI Taxonomy" id="64152"/>
    <lineage>
        <taxon>Eukaryota</taxon>
        <taxon>Metazoa</taxon>
        <taxon>Chordata</taxon>
        <taxon>Craniata</taxon>
        <taxon>Vertebrata</taxon>
        <taxon>Euteleostomi</taxon>
        <taxon>Actinopterygii</taxon>
        <taxon>Neopterygii</taxon>
        <taxon>Teleostei</taxon>
        <taxon>Neoteleostei</taxon>
        <taxon>Acanthomorphata</taxon>
        <taxon>Anabantaria</taxon>
        <taxon>Anabantiformes</taxon>
        <taxon>Channoidei</taxon>
        <taxon>Channidae</taxon>
        <taxon>Channa</taxon>
    </lineage>
</organism>
<reference evidence="2" key="1">
    <citation type="submission" date="2023-07" db="EMBL/GenBank/DDBJ databases">
        <title>Chromosome-level Genome Assembly of Striped Snakehead (Channa striata).</title>
        <authorList>
            <person name="Liu H."/>
        </authorList>
    </citation>
    <scope>NUCLEOTIDE SEQUENCE</scope>
    <source>
        <strain evidence="2">Gz</strain>
        <tissue evidence="2">Muscle</tissue>
    </source>
</reference>
<sequence length="261" mass="29067">MNGAVRRDIAFSRHASVALFECLIVAGAPATGLLQGGAFIGDAVGLQKSLELIRDMWRRADTLYVYLEDLESLHRTECRSTGRSGSPVPEAIAREPRKLARVCTNYPSAPPALDNARIPAYAAEPRSPFREQPASHFPFRWTPLEQQRRAPPSSYAHGEQRKAPEQQHLPQQQQQVQLSLSPRTDSALPEYHGHEDRETPQKHARRLQQLYPPLHPGTQGSQVSQESKSFQTRGGKSQRVASENGMSGCYDSNDESGDDLY</sequence>
<dbReference type="AlphaFoldDB" id="A0AA88IFQ9"/>